<evidence type="ECO:0000256" key="1">
    <source>
        <dbReference type="ARBA" id="ARBA00022723"/>
    </source>
</evidence>
<evidence type="ECO:0000256" key="3">
    <source>
        <dbReference type="ARBA" id="ARBA00022833"/>
    </source>
</evidence>
<feature type="compositionally biased region" description="Low complexity" evidence="4">
    <location>
        <begin position="565"/>
        <end position="578"/>
    </location>
</feature>
<organism evidence="6 7">
    <name type="scientific">Exophiala viscosa</name>
    <dbReference type="NCBI Taxonomy" id="2486360"/>
    <lineage>
        <taxon>Eukaryota</taxon>
        <taxon>Fungi</taxon>
        <taxon>Dikarya</taxon>
        <taxon>Ascomycota</taxon>
        <taxon>Pezizomycotina</taxon>
        <taxon>Eurotiomycetes</taxon>
        <taxon>Chaetothyriomycetidae</taxon>
        <taxon>Chaetothyriales</taxon>
        <taxon>Herpotrichiellaceae</taxon>
        <taxon>Exophiala</taxon>
    </lineage>
</organism>
<dbReference type="Gene3D" id="3.30.40.10">
    <property type="entry name" value="Zinc/RING finger domain, C3HC4 (zinc finger)"/>
    <property type="match status" value="1"/>
</dbReference>
<dbReference type="InterPro" id="IPR013083">
    <property type="entry name" value="Znf_RING/FYVE/PHD"/>
</dbReference>
<feature type="compositionally biased region" description="Polar residues" evidence="4">
    <location>
        <begin position="54"/>
        <end position="64"/>
    </location>
</feature>
<keyword evidence="7" id="KW-1185">Reference proteome</keyword>
<dbReference type="PANTHER" id="PTHR10782:SF4">
    <property type="entry name" value="TONALLI, ISOFORM E"/>
    <property type="match status" value="1"/>
</dbReference>
<dbReference type="GO" id="GO:0061665">
    <property type="term" value="F:SUMO ligase activity"/>
    <property type="evidence" value="ECO:0007669"/>
    <property type="project" value="TreeGrafter"/>
</dbReference>
<evidence type="ECO:0000313" key="7">
    <source>
        <dbReference type="Proteomes" id="UP001203852"/>
    </source>
</evidence>
<feature type="region of interest" description="Disordered" evidence="4">
    <location>
        <begin position="142"/>
        <end position="203"/>
    </location>
</feature>
<reference evidence="6" key="1">
    <citation type="journal article" date="2022" name="bioRxiv">
        <title>Deciphering the potential niche of two novel black yeast fungi from a biological soil crust based on their genomes, phenotypes, and melanin regulation.</title>
        <authorList>
            <consortium name="DOE Joint Genome Institute"/>
            <person name="Carr E.C."/>
            <person name="Barton Q."/>
            <person name="Grambo S."/>
            <person name="Sullivan M."/>
            <person name="Renfro C.M."/>
            <person name="Kuo A."/>
            <person name="Pangilinan J."/>
            <person name="Lipzen A."/>
            <person name="Keymanesh K."/>
            <person name="Savage E."/>
            <person name="Barry K."/>
            <person name="Grigoriev I.V."/>
            <person name="Riekhof W.R."/>
            <person name="Harris S.S."/>
        </authorList>
    </citation>
    <scope>NUCLEOTIDE SEQUENCE</scope>
    <source>
        <strain evidence="6">JF 03-4F</strain>
    </source>
</reference>
<accession>A0AAN6DVI0</accession>
<keyword evidence="2" id="KW-0863">Zinc-finger</keyword>
<dbReference type="GO" id="GO:0000785">
    <property type="term" value="C:chromatin"/>
    <property type="evidence" value="ECO:0007669"/>
    <property type="project" value="TreeGrafter"/>
</dbReference>
<evidence type="ECO:0000313" key="6">
    <source>
        <dbReference type="EMBL" id="KAI1612372.1"/>
    </source>
</evidence>
<feature type="domain" description="SP-RING-type" evidence="5">
    <location>
        <begin position="960"/>
        <end position="1002"/>
    </location>
</feature>
<feature type="compositionally biased region" description="Polar residues" evidence="4">
    <location>
        <begin position="660"/>
        <end position="684"/>
    </location>
</feature>
<evidence type="ECO:0000259" key="5">
    <source>
        <dbReference type="Pfam" id="PF02891"/>
    </source>
</evidence>
<feature type="region of interest" description="Disordered" evidence="4">
    <location>
        <begin position="257"/>
        <end position="306"/>
    </location>
</feature>
<dbReference type="GO" id="GO:0016925">
    <property type="term" value="P:protein sumoylation"/>
    <property type="evidence" value="ECO:0007669"/>
    <property type="project" value="TreeGrafter"/>
</dbReference>
<dbReference type="PANTHER" id="PTHR10782">
    <property type="entry name" value="ZINC FINGER MIZ DOMAIN-CONTAINING PROTEIN"/>
    <property type="match status" value="1"/>
</dbReference>
<feature type="region of interest" description="Disordered" evidence="4">
    <location>
        <begin position="51"/>
        <end position="88"/>
    </location>
</feature>
<dbReference type="AlphaFoldDB" id="A0AAN6DVI0"/>
<sequence length="1100" mass="120324">MPGPGTPQVGATALKNAGFAGVQTTNTTTHHFLGGPQKSWMTGTQDVNIAKGNAPSNATQTPKTTARHRSRTSLGTSKIGPPTALAAGGDRTPVVQSPLYPLPPQSFQSTTPTITPISATPIANQREAIERDRTLVTAHATHNIPQSPSASMPLPSDLPQNLQSPTPVPTPTSAIEQAHTDPGRSQQAQPGGQGAFQIQQAQRDALDSLQSGWSVERFNATMSPYAFGRDLVQHSPAQAATDVQSNTFVPQQAISIGASATKRPSDAEPIEEEAEQGSRRRKSNSGIIIPAQLPTPHDSPTTSSTDLLSQQLETALDALTGRARTVDITPVVDAYRINLLRDACRQNDMFFSVTHWILCVWFRPHHTVPLLHLKLNPAHVEGLHILQRILGSSRQLSREVLDICVNFPSPTSAFLASVSPQGPRGLIESAKSFLNCLATNFPEITKIFSLRGWPPCPIELRYALQLPSVVLQKVLYISLLRGRYADQPGWVEQATRLFDAALEDPAQNAHSASELMATDGQAVAPLAYAFGSQYSRLQNQYALELPQQSRRQSGQLHATQSQGHPQNLQAPAQQPPVQEHIYHRGSISQPYSSIPNHTLPGNPSVGHSNGSDRPSAVVSQGPPHHRASANWTHFMPPGSGFLHGSTAPRGSPVMNHAQRLPSTSVRHAETPSVTPQGVSPAPQSTPLPITQQRGQPSPIQPLIPRDPNFVLPLLAIPDPDRRALHQAHLRSPFYEKVGGDTAQPSPGKWFQFVEDLIMLPQLLDSKSGMVRWKVQIPHSLWTRKAKILEPVGDFLTARRSISDKSTQFRLKCISAHQDTPLLEMTLSEFCTQPGKWPHCLSVSINSDAWVEFQRKAHHGSDLPTDVTEHLQEGINEVVVCADFTRQDAGTVYSMAIEVICIANRNTVLSMMKYISAEESLESITAALKPTNNGKDDEELIISQPVLSIDIVDPFMSTMWVTPVRGQNCQHRECFDLDAFLDSRKEVDGATSPDQWKCPICKKDARPPMLVMDQFLFGVRQELARTNKLDAKAILIKEDGTWTARLDQSIGKSHGREREETETPELRAGNVLVRAHQTTTSVLQSSTSTPQPDEIIILDDE</sequence>
<feature type="compositionally biased region" description="Low complexity" evidence="4">
    <location>
        <begin position="186"/>
        <end position="202"/>
    </location>
</feature>
<feature type="compositionally biased region" description="Polar residues" evidence="4">
    <location>
        <begin position="586"/>
        <end position="612"/>
    </location>
</feature>
<feature type="region of interest" description="Disordered" evidence="4">
    <location>
        <begin position="547"/>
        <end position="684"/>
    </location>
</feature>
<evidence type="ECO:0000256" key="2">
    <source>
        <dbReference type="ARBA" id="ARBA00022771"/>
    </source>
</evidence>
<dbReference type="Proteomes" id="UP001203852">
    <property type="component" value="Unassembled WGS sequence"/>
</dbReference>
<dbReference type="Pfam" id="PF02891">
    <property type="entry name" value="zf-MIZ"/>
    <property type="match status" value="1"/>
</dbReference>
<keyword evidence="3" id="KW-0862">Zinc</keyword>
<dbReference type="InterPro" id="IPR004181">
    <property type="entry name" value="Znf_MIZ"/>
</dbReference>
<feature type="compositionally biased region" description="Low complexity" evidence="4">
    <location>
        <begin position="294"/>
        <end position="306"/>
    </location>
</feature>
<name>A0AAN6DVI0_9EURO</name>
<dbReference type="EMBL" id="MU404354">
    <property type="protein sequence ID" value="KAI1612372.1"/>
    <property type="molecule type" value="Genomic_DNA"/>
</dbReference>
<gene>
    <name evidence="6" type="ORF">EDD36DRAFT_495703</name>
</gene>
<feature type="compositionally biased region" description="Polar residues" evidence="4">
    <location>
        <begin position="547"/>
        <end position="564"/>
    </location>
</feature>
<dbReference type="GO" id="GO:0008270">
    <property type="term" value="F:zinc ion binding"/>
    <property type="evidence" value="ECO:0007669"/>
    <property type="project" value="UniProtKB-KW"/>
</dbReference>
<proteinExistence type="predicted"/>
<keyword evidence="1" id="KW-0479">Metal-binding</keyword>
<feature type="compositionally biased region" description="Polar residues" evidence="4">
    <location>
        <begin position="158"/>
        <end position="175"/>
    </location>
</feature>
<comment type="caution">
    <text evidence="6">The sequence shown here is derived from an EMBL/GenBank/DDBJ whole genome shotgun (WGS) entry which is preliminary data.</text>
</comment>
<protein>
    <recommendedName>
        <fullName evidence="5">SP-RING-type domain-containing protein</fullName>
    </recommendedName>
</protein>
<evidence type="ECO:0000256" key="4">
    <source>
        <dbReference type="SAM" id="MobiDB-lite"/>
    </source>
</evidence>